<feature type="region of interest" description="Disordered" evidence="1">
    <location>
        <begin position="415"/>
        <end position="536"/>
    </location>
</feature>
<dbReference type="KEGG" id="rsz:108852018"/>
<feature type="compositionally biased region" description="Basic and acidic residues" evidence="1">
    <location>
        <begin position="415"/>
        <end position="437"/>
    </location>
</feature>
<dbReference type="RefSeq" id="XP_018481004.2">
    <property type="nucleotide sequence ID" value="XM_018625502.2"/>
</dbReference>
<feature type="compositionally biased region" description="Basic and acidic residues" evidence="1">
    <location>
        <begin position="454"/>
        <end position="487"/>
    </location>
</feature>
<reference evidence="4" key="2">
    <citation type="submission" date="2025-08" db="UniProtKB">
        <authorList>
            <consortium name="RefSeq"/>
        </authorList>
    </citation>
    <scope>IDENTIFICATION</scope>
    <source>
        <tissue evidence="4">Leaf</tissue>
    </source>
</reference>
<gene>
    <name evidence="4" type="primary">LOC108852018</name>
</gene>
<dbReference type="PANTHER" id="PTHR47477:SF20">
    <property type="entry name" value="MATH DOMAIN-CONTAINING PROTEIN"/>
    <property type="match status" value="1"/>
</dbReference>
<keyword evidence="3" id="KW-1185">Reference proteome</keyword>
<dbReference type="Proteomes" id="UP000504610">
    <property type="component" value="Chromosome 4"/>
</dbReference>
<evidence type="ECO:0000313" key="4">
    <source>
        <dbReference type="RefSeq" id="XP_018481004.2"/>
    </source>
</evidence>
<organism evidence="3 4">
    <name type="scientific">Raphanus sativus</name>
    <name type="common">Radish</name>
    <name type="synonym">Raphanus raphanistrum var. sativus</name>
    <dbReference type="NCBI Taxonomy" id="3726"/>
    <lineage>
        <taxon>Eukaryota</taxon>
        <taxon>Viridiplantae</taxon>
        <taxon>Streptophyta</taxon>
        <taxon>Embryophyta</taxon>
        <taxon>Tracheophyta</taxon>
        <taxon>Spermatophyta</taxon>
        <taxon>Magnoliopsida</taxon>
        <taxon>eudicotyledons</taxon>
        <taxon>Gunneridae</taxon>
        <taxon>Pentapetalae</taxon>
        <taxon>rosids</taxon>
        <taxon>malvids</taxon>
        <taxon>Brassicales</taxon>
        <taxon>Brassicaceae</taxon>
        <taxon>Brassiceae</taxon>
        <taxon>Raphanus</taxon>
    </lineage>
</organism>
<reference evidence="3" key="1">
    <citation type="journal article" date="2019" name="Database">
        <title>The radish genome database (RadishGD): an integrated information resource for radish genomics.</title>
        <authorList>
            <person name="Yu H.J."/>
            <person name="Baek S."/>
            <person name="Lee Y.J."/>
            <person name="Cho A."/>
            <person name="Mun J.H."/>
        </authorList>
    </citation>
    <scope>NUCLEOTIDE SEQUENCE [LARGE SCALE GENOMIC DNA]</scope>
    <source>
        <strain evidence="3">cv. WK10039</strain>
    </source>
</reference>
<dbReference type="InterPro" id="IPR002083">
    <property type="entry name" value="MATH/TRAF_dom"/>
</dbReference>
<evidence type="ECO:0000259" key="2">
    <source>
        <dbReference type="PROSITE" id="PS50144"/>
    </source>
</evidence>
<feature type="compositionally biased region" description="Basic and acidic residues" evidence="1">
    <location>
        <begin position="603"/>
        <end position="620"/>
    </location>
</feature>
<feature type="region of interest" description="Disordered" evidence="1">
    <location>
        <begin position="1"/>
        <end position="23"/>
    </location>
</feature>
<sequence length="933" mass="105873">MSETSNEDYGSGQSPEEDNSNGQINHSLVEWRSSDEVENGSLPTSPLYLDIDEFGSTYSDLYGRHTWKIKNYSEINKPGFRSDVFYAGGYKWHILIYPQERDDGNHLSAFLCLTNHEELPPGWGHFAQYTLALMNKDPKKSTYLDSVNWFWKKKNNWGWNKFIELPKLQDGYIDDLDSLIIKAQVQVIRERVDRPFRCLSSQYRRELVRVYLPYVETICWQFIEVERAGFSNLIQDKEEWQRFSSFWSRLDKETRRNMSRDKMDAVLNIAARTFFVMQQGSSTLMMDSLYSGWKAIEGQTKKKKKSRERQMDNEELPAVPAPIVSVDQDMFVLLDDLLILIQKTVMTPFHIKDSKVGNDGEEYSEEAIGRDESRLAEVGRRTMEMLVLAHIYSKKVGVAYKEHTALKRQEELIHEEEKESLAESKQKAKRGTTEKERKSKKKQAKQKKNKKEKRKEERLRSQREEMDTEKEEIVREKTESSAEKLDTLGESSPVHCGLDASEFHLPPLEDTSRGRSSSISIPSGGGRSSSLSFPNGVAETSVYSDESVQSGVSNGSYYKGNVSNWQTKIWRRKEKMPPRKLSTETEDQPSRHASNPKSQIHSSETRRVAEPDVVIKEAHNPRQHNPVSKDRGTVQTQEKSPAVFSPRRYSPWNLPSVAQAKPEKRGVFNVDAVPNRKAIFARSPLSDQAVGSRAAVQNTTSPIPSMSRPLRAPTVSVARTSATSFARSVSSTGRVSAPNYIPQSYKHAVVGSQSTGTSALLPVNVGSADVWSGGLFRTGGSSSNRDTARSLMTDEFPHLDIINDVLEEGHGLMNTSGYLRVPQWLIDVYSFLADLGISGRSRRNSDDGFYQSYSEYMSGSSSSSSSFYWNGQMDGLIRQTQWQRANRDVSLLAMRSQNNASESTYRNFDVDSSNPNLSARINGYRAFRPSNRN</sequence>
<dbReference type="PANTHER" id="PTHR47477">
    <property type="entry name" value="TNF RECEPTOR-ASSOCIATED FACTOR HOMOLOG 1A"/>
    <property type="match status" value="1"/>
</dbReference>
<dbReference type="Pfam" id="PF22486">
    <property type="entry name" value="MATH_2"/>
    <property type="match status" value="1"/>
</dbReference>
<dbReference type="InterPro" id="IPR055327">
    <property type="entry name" value="TRAF1A/B"/>
</dbReference>
<dbReference type="AlphaFoldDB" id="A0A6J0N911"/>
<dbReference type="SUPFAM" id="SSF49599">
    <property type="entry name" value="TRAF domain-like"/>
    <property type="match status" value="1"/>
</dbReference>
<protein>
    <submittedName>
        <fullName evidence="4">TNF receptor-associated factor homolog 1a</fullName>
    </submittedName>
</protein>
<evidence type="ECO:0000256" key="1">
    <source>
        <dbReference type="SAM" id="MobiDB-lite"/>
    </source>
</evidence>
<dbReference type="PROSITE" id="PS50144">
    <property type="entry name" value="MATH"/>
    <property type="match status" value="1"/>
</dbReference>
<evidence type="ECO:0000313" key="3">
    <source>
        <dbReference type="Proteomes" id="UP000504610"/>
    </source>
</evidence>
<dbReference type="SMART" id="SM00061">
    <property type="entry name" value="MATH"/>
    <property type="match status" value="1"/>
</dbReference>
<feature type="compositionally biased region" description="Basic residues" evidence="1">
    <location>
        <begin position="438"/>
        <end position="453"/>
    </location>
</feature>
<feature type="compositionally biased region" description="Low complexity" evidence="1">
    <location>
        <begin position="514"/>
        <end position="532"/>
    </location>
</feature>
<dbReference type="GeneID" id="108852018"/>
<feature type="domain" description="MATH" evidence="2">
    <location>
        <begin position="62"/>
        <end position="185"/>
    </location>
</feature>
<feature type="compositionally biased region" description="Polar residues" evidence="1">
    <location>
        <begin position="695"/>
        <end position="704"/>
    </location>
</feature>
<feature type="region of interest" description="Disordered" evidence="1">
    <location>
        <begin position="691"/>
        <end position="712"/>
    </location>
</feature>
<dbReference type="InterPro" id="IPR008974">
    <property type="entry name" value="TRAF-like"/>
</dbReference>
<name>A0A6J0N911_RAPSA</name>
<accession>A0A6J0N911</accession>
<feature type="region of interest" description="Disordered" evidence="1">
    <location>
        <begin position="541"/>
        <end position="560"/>
    </location>
</feature>
<keyword evidence="4" id="KW-0675">Receptor</keyword>
<dbReference type="CDD" id="cd00121">
    <property type="entry name" value="MATH"/>
    <property type="match status" value="1"/>
</dbReference>
<dbReference type="Gene3D" id="2.60.210.10">
    <property type="entry name" value="Apoptosis, Tumor Necrosis Factor Receptor Associated Protein 2, Chain A"/>
    <property type="match status" value="1"/>
</dbReference>
<feature type="region of interest" description="Disordered" evidence="1">
    <location>
        <begin position="567"/>
        <end position="653"/>
    </location>
</feature>
<feature type="compositionally biased region" description="Polar residues" evidence="1">
    <location>
        <begin position="591"/>
        <end position="602"/>
    </location>
</feature>
<dbReference type="OrthoDB" id="660257at2759"/>
<proteinExistence type="predicted"/>